<dbReference type="SUPFAM" id="SSF47413">
    <property type="entry name" value="lambda repressor-like DNA-binding domains"/>
    <property type="match status" value="1"/>
</dbReference>
<dbReference type="CDD" id="cd06270">
    <property type="entry name" value="PBP1_GalS-like"/>
    <property type="match status" value="1"/>
</dbReference>
<dbReference type="PROSITE" id="PS00356">
    <property type="entry name" value="HTH_LACI_1"/>
    <property type="match status" value="1"/>
</dbReference>
<gene>
    <name evidence="5" type="ORF">D5018_04540</name>
</gene>
<dbReference type="InterPro" id="IPR046335">
    <property type="entry name" value="LacI/GalR-like_sensor"/>
</dbReference>
<dbReference type="SMART" id="SM00354">
    <property type="entry name" value="HTH_LACI"/>
    <property type="match status" value="1"/>
</dbReference>
<evidence type="ECO:0000256" key="1">
    <source>
        <dbReference type="ARBA" id="ARBA00023015"/>
    </source>
</evidence>
<feature type="domain" description="HTH lacI-type" evidence="4">
    <location>
        <begin position="2"/>
        <end position="56"/>
    </location>
</feature>
<dbReference type="PANTHER" id="PTHR30146:SF109">
    <property type="entry name" value="HTH-TYPE TRANSCRIPTIONAL REGULATOR GALS"/>
    <property type="match status" value="1"/>
</dbReference>
<evidence type="ECO:0000259" key="4">
    <source>
        <dbReference type="PROSITE" id="PS50932"/>
    </source>
</evidence>
<dbReference type="CDD" id="cd01392">
    <property type="entry name" value="HTH_LacI"/>
    <property type="match status" value="1"/>
</dbReference>
<dbReference type="PRINTS" id="PR00036">
    <property type="entry name" value="HTHLACI"/>
</dbReference>
<keyword evidence="3" id="KW-0804">Transcription</keyword>
<comment type="caution">
    <text evidence="5">The sequence shown here is derived from an EMBL/GenBank/DDBJ whole genome shotgun (WGS) entry which is preliminary data.</text>
</comment>
<evidence type="ECO:0000313" key="5">
    <source>
        <dbReference type="EMBL" id="RLV60914.1"/>
    </source>
</evidence>
<evidence type="ECO:0000256" key="3">
    <source>
        <dbReference type="ARBA" id="ARBA00023163"/>
    </source>
</evidence>
<dbReference type="InterPro" id="IPR000843">
    <property type="entry name" value="HTH_LacI"/>
</dbReference>
<keyword evidence="2 5" id="KW-0238">DNA-binding</keyword>
<dbReference type="InterPro" id="IPR028082">
    <property type="entry name" value="Peripla_BP_I"/>
</dbReference>
<dbReference type="SUPFAM" id="SSF53822">
    <property type="entry name" value="Periplasmic binding protein-like I"/>
    <property type="match status" value="1"/>
</dbReference>
<dbReference type="GO" id="GO:0003700">
    <property type="term" value="F:DNA-binding transcription factor activity"/>
    <property type="evidence" value="ECO:0007669"/>
    <property type="project" value="TreeGrafter"/>
</dbReference>
<organism evidence="5 6">
    <name type="scientific">Parashewanella curva</name>
    <dbReference type="NCBI Taxonomy" id="2338552"/>
    <lineage>
        <taxon>Bacteria</taxon>
        <taxon>Pseudomonadati</taxon>
        <taxon>Pseudomonadota</taxon>
        <taxon>Gammaproteobacteria</taxon>
        <taxon>Alteromonadales</taxon>
        <taxon>Shewanellaceae</taxon>
        <taxon>Parashewanella</taxon>
    </lineage>
</organism>
<dbReference type="RefSeq" id="WP_121837818.1">
    <property type="nucleotide sequence ID" value="NZ_ML014759.1"/>
</dbReference>
<proteinExistence type="predicted"/>
<dbReference type="Pfam" id="PF00356">
    <property type="entry name" value="LacI"/>
    <property type="match status" value="1"/>
</dbReference>
<reference evidence="5 6" key="1">
    <citation type="submission" date="2018-09" db="EMBL/GenBank/DDBJ databases">
        <title>Phylogeny of the Shewanellaceae, and recommendation for two new genera, Pseudoshewanella and Parashewanella.</title>
        <authorList>
            <person name="Wang G."/>
        </authorList>
    </citation>
    <scope>NUCLEOTIDE SEQUENCE [LARGE SCALE GENOMIC DNA]</scope>
    <source>
        <strain evidence="5 6">C51</strain>
    </source>
</reference>
<name>A0A3L8PZW0_9GAMM</name>
<dbReference type="Gene3D" id="1.10.260.40">
    <property type="entry name" value="lambda repressor-like DNA-binding domains"/>
    <property type="match status" value="1"/>
</dbReference>
<dbReference type="Pfam" id="PF13377">
    <property type="entry name" value="Peripla_BP_3"/>
    <property type="match status" value="1"/>
</dbReference>
<keyword evidence="6" id="KW-1185">Reference proteome</keyword>
<dbReference type="PANTHER" id="PTHR30146">
    <property type="entry name" value="LACI-RELATED TRANSCRIPTIONAL REPRESSOR"/>
    <property type="match status" value="1"/>
</dbReference>
<dbReference type="PROSITE" id="PS50932">
    <property type="entry name" value="HTH_LACI_2"/>
    <property type="match status" value="1"/>
</dbReference>
<keyword evidence="1" id="KW-0805">Transcription regulation</keyword>
<dbReference type="GO" id="GO:0000976">
    <property type="term" value="F:transcription cis-regulatory region binding"/>
    <property type="evidence" value="ECO:0007669"/>
    <property type="project" value="TreeGrafter"/>
</dbReference>
<dbReference type="InterPro" id="IPR010982">
    <property type="entry name" value="Lambda_DNA-bd_dom_sf"/>
</dbReference>
<evidence type="ECO:0000256" key="2">
    <source>
        <dbReference type="ARBA" id="ARBA00023125"/>
    </source>
</evidence>
<accession>A0A3L8PZW0</accession>
<dbReference type="EMBL" id="QZEI01000010">
    <property type="protein sequence ID" value="RLV60914.1"/>
    <property type="molecule type" value="Genomic_DNA"/>
</dbReference>
<sequence>MVTIKDVAKAAGVSVATVSRVVNNGPKVSDKKREEIKKIMADLGYRPNANARALVSQKSTTIGVVVPDISDPFFAVLANGIDKVAREHNMQILLSTGGHTAESERQAINLLLERRCDTIVMHSKKLPAEELVGFSKAVKGFVVIDRYIKAIAERCIWLDNLEGGRIAGRHLLMLNHQNCACIMSNFAIDDPVHRHNGFKEVLEASGVALAPELVKYAEPNPQGGKLAAQELLASGKPFSAIFVYNDAMAIGVVTTLEDNGFRVPQDVSVIGFDNGILAQFSRPKLTTLDYPVEEMAQHAAKLSMALAAKDQTPPKQEQKYVPLLVKRESAARM</sequence>
<protein>
    <submittedName>
        <fullName evidence="5">LacI family DNA-binding transcriptional regulator</fullName>
    </submittedName>
</protein>
<dbReference type="OrthoDB" id="9798934at2"/>
<dbReference type="Gene3D" id="3.40.50.2300">
    <property type="match status" value="2"/>
</dbReference>
<dbReference type="AlphaFoldDB" id="A0A3L8PZW0"/>
<evidence type="ECO:0000313" key="6">
    <source>
        <dbReference type="Proteomes" id="UP000281474"/>
    </source>
</evidence>
<dbReference type="Proteomes" id="UP000281474">
    <property type="component" value="Unassembled WGS sequence"/>
</dbReference>